<dbReference type="GO" id="GO:0009507">
    <property type="term" value="C:chloroplast"/>
    <property type="evidence" value="ECO:0007669"/>
    <property type="project" value="TreeGrafter"/>
</dbReference>
<dbReference type="EMBL" id="SWLB01000007">
    <property type="protein sequence ID" value="KAF3336929.1"/>
    <property type="molecule type" value="Genomic_DNA"/>
</dbReference>
<evidence type="ECO:0000256" key="1">
    <source>
        <dbReference type="ARBA" id="ARBA00004141"/>
    </source>
</evidence>
<keyword evidence="2 5" id="KW-0812">Transmembrane</keyword>
<gene>
    <name evidence="6" type="ORF">FCM35_KLT19515</name>
</gene>
<comment type="subcellular location">
    <subcellularLocation>
        <location evidence="1">Membrane</location>
        <topology evidence="1">Multi-pass membrane protein</topology>
    </subcellularLocation>
</comment>
<dbReference type="PROSITE" id="PS51257">
    <property type="entry name" value="PROKAR_LIPOPROTEIN"/>
    <property type="match status" value="1"/>
</dbReference>
<dbReference type="Pfam" id="PF02361">
    <property type="entry name" value="CbiQ"/>
    <property type="match status" value="1"/>
</dbReference>
<dbReference type="GO" id="GO:0005886">
    <property type="term" value="C:plasma membrane"/>
    <property type="evidence" value="ECO:0007669"/>
    <property type="project" value="UniProtKB-ARBA"/>
</dbReference>
<feature type="transmembrane region" description="Helical" evidence="5">
    <location>
        <begin position="200"/>
        <end position="219"/>
    </location>
</feature>
<dbReference type="CDD" id="cd16914">
    <property type="entry name" value="EcfT"/>
    <property type="match status" value="1"/>
</dbReference>
<dbReference type="Proteomes" id="UP000623129">
    <property type="component" value="Unassembled WGS sequence"/>
</dbReference>
<keyword evidence="3 5" id="KW-1133">Transmembrane helix</keyword>
<sequence length="423" mass="46591">MGFSPKETNSEHLSLRGLTFSPVPAAFSCSPSMTSHLLYLSSSPFISTSATLLCSRPPRYVTPPLPLLSNSPPNKPTRPLRVTGRRCTLLVSCSASRSSGDGRAAPKWMSWIPLGVGFSPEKIFRLISGATSGPICQFIDAPRTFLHSLDPRVKLVWLLGLVLIPARSHFYMRLALVLFLSLLSIWTLPSDVWKDQLGRVALLSGILFIMLGLGSDSVAPMVQTRTPPSSLTGLPHLPSSIQGYSYSIFKLGPLKFTRKGLSVATTSACLTFTIFQSASLCLTTTPPEMFAFALWWLMAPLRNVGVPVSEITLTLLLSLRFISLVFDEVRDAAVAIVARRINWSRLSNLETLDIFVSYIRRIFANIFNHSEQISQAMIARGFDGECDNHKFYFQEPSVGVKDFVSLLCFFALLGAAAISDRFM</sequence>
<keyword evidence="7" id="KW-1185">Reference proteome</keyword>
<name>A0A833VXV5_9POAL</name>
<dbReference type="InterPro" id="IPR003339">
    <property type="entry name" value="ABC/ECF_trnsptr_transmembrane"/>
</dbReference>
<dbReference type="PANTHER" id="PTHR33514">
    <property type="entry name" value="PROTEIN ABCI12, CHLOROPLASTIC"/>
    <property type="match status" value="1"/>
</dbReference>
<evidence type="ECO:0000313" key="7">
    <source>
        <dbReference type="Proteomes" id="UP000623129"/>
    </source>
</evidence>
<reference evidence="6" key="1">
    <citation type="submission" date="2020-01" db="EMBL/GenBank/DDBJ databases">
        <title>Genome sequence of Kobresia littledalei, the first chromosome-level genome in the family Cyperaceae.</title>
        <authorList>
            <person name="Qu G."/>
        </authorList>
    </citation>
    <scope>NUCLEOTIDE SEQUENCE</scope>
    <source>
        <strain evidence="6">C.B.Clarke</strain>
        <tissue evidence="6">Leaf</tissue>
    </source>
</reference>
<evidence type="ECO:0000313" key="6">
    <source>
        <dbReference type="EMBL" id="KAF3336929.1"/>
    </source>
</evidence>
<protein>
    <submittedName>
        <fullName evidence="6">Protein ABCI12</fullName>
    </submittedName>
</protein>
<dbReference type="AlphaFoldDB" id="A0A833VXV5"/>
<proteinExistence type="predicted"/>
<keyword evidence="4 5" id="KW-0472">Membrane</keyword>
<dbReference type="OrthoDB" id="2019294at2759"/>
<evidence type="ECO:0000256" key="3">
    <source>
        <dbReference type="ARBA" id="ARBA00022989"/>
    </source>
</evidence>
<evidence type="ECO:0000256" key="5">
    <source>
        <dbReference type="SAM" id="Phobius"/>
    </source>
</evidence>
<evidence type="ECO:0000256" key="4">
    <source>
        <dbReference type="ARBA" id="ARBA00023136"/>
    </source>
</evidence>
<evidence type="ECO:0000256" key="2">
    <source>
        <dbReference type="ARBA" id="ARBA00022692"/>
    </source>
</evidence>
<comment type="caution">
    <text evidence="6">The sequence shown here is derived from an EMBL/GenBank/DDBJ whole genome shotgun (WGS) entry which is preliminary data.</text>
</comment>
<feature type="transmembrane region" description="Helical" evidence="5">
    <location>
        <begin position="170"/>
        <end position="188"/>
    </location>
</feature>
<accession>A0A833VXV5</accession>
<organism evidence="6 7">
    <name type="scientific">Carex littledalei</name>
    <dbReference type="NCBI Taxonomy" id="544730"/>
    <lineage>
        <taxon>Eukaryota</taxon>
        <taxon>Viridiplantae</taxon>
        <taxon>Streptophyta</taxon>
        <taxon>Embryophyta</taxon>
        <taxon>Tracheophyta</taxon>
        <taxon>Spermatophyta</taxon>
        <taxon>Magnoliopsida</taxon>
        <taxon>Liliopsida</taxon>
        <taxon>Poales</taxon>
        <taxon>Cyperaceae</taxon>
        <taxon>Cyperoideae</taxon>
        <taxon>Cariceae</taxon>
        <taxon>Carex</taxon>
        <taxon>Carex subgen. Euthyceras</taxon>
    </lineage>
</organism>
<dbReference type="PANTHER" id="PTHR33514:SF13">
    <property type="entry name" value="PROTEIN ABCI12, CHLOROPLASTIC"/>
    <property type="match status" value="1"/>
</dbReference>